<gene>
    <name evidence="9" type="ORF">VE26_01560</name>
</gene>
<dbReference type="SUPFAM" id="SSF53383">
    <property type="entry name" value="PLP-dependent transferases"/>
    <property type="match status" value="1"/>
</dbReference>
<evidence type="ECO:0000313" key="9">
    <source>
        <dbReference type="EMBL" id="KKB08787.1"/>
    </source>
</evidence>
<evidence type="ECO:0000313" key="10">
    <source>
        <dbReference type="Proteomes" id="UP000033649"/>
    </source>
</evidence>
<evidence type="ECO:0000259" key="7">
    <source>
        <dbReference type="Pfam" id="PF00266"/>
    </source>
</evidence>
<comment type="caution">
    <text evidence="9">The sequence shown here is derived from an EMBL/GenBank/DDBJ whole genome shotgun (WGS) entry which is preliminary data.</text>
</comment>
<evidence type="ECO:0000256" key="3">
    <source>
        <dbReference type="ARBA" id="ARBA00022898"/>
    </source>
</evidence>
<dbReference type="GO" id="GO:0004375">
    <property type="term" value="F:glycine dehydrogenase (decarboxylating) activity"/>
    <property type="evidence" value="ECO:0007669"/>
    <property type="project" value="UniProtKB-EC"/>
</dbReference>
<dbReference type="GO" id="GO:0016594">
    <property type="term" value="F:glycine binding"/>
    <property type="evidence" value="ECO:0007669"/>
    <property type="project" value="TreeGrafter"/>
</dbReference>
<dbReference type="STRING" id="429727.VE26_01560"/>
<dbReference type="EMBL" id="JZEY01000054">
    <property type="protein sequence ID" value="KKB08787.1"/>
    <property type="molecule type" value="Genomic_DNA"/>
</dbReference>
<dbReference type="OrthoDB" id="9801272at2"/>
<dbReference type="FunFam" id="3.40.640.10:FF:000224">
    <property type="entry name" value="Probable glycine dehydrogenase (decarboxylating) subunit 2"/>
    <property type="match status" value="1"/>
</dbReference>
<dbReference type="Proteomes" id="UP000033649">
    <property type="component" value="Unassembled WGS sequence"/>
</dbReference>
<dbReference type="AlphaFoldDB" id="A0A0F5FKP8"/>
<name>A0A0F5FKP8_9HYPH</name>
<dbReference type="Pfam" id="PF00266">
    <property type="entry name" value="Aminotran_5"/>
    <property type="match status" value="1"/>
</dbReference>
<evidence type="ECO:0000256" key="5">
    <source>
        <dbReference type="ARBA" id="ARBA00049026"/>
    </source>
</evidence>
<evidence type="ECO:0000259" key="8">
    <source>
        <dbReference type="Pfam" id="PF21478"/>
    </source>
</evidence>
<dbReference type="GO" id="GO:0005960">
    <property type="term" value="C:glycine cleavage complex"/>
    <property type="evidence" value="ECO:0007669"/>
    <property type="project" value="TreeGrafter"/>
</dbReference>
<dbReference type="GO" id="GO:0019464">
    <property type="term" value="P:glycine decarboxylation via glycine cleavage system"/>
    <property type="evidence" value="ECO:0007669"/>
    <property type="project" value="TreeGrafter"/>
</dbReference>
<dbReference type="RefSeq" id="WP_046103476.1">
    <property type="nucleotide sequence ID" value="NZ_JZEY01000054.1"/>
</dbReference>
<feature type="domain" description="Aminotransferase class V" evidence="7">
    <location>
        <begin position="174"/>
        <end position="297"/>
    </location>
</feature>
<evidence type="ECO:0000256" key="2">
    <source>
        <dbReference type="ARBA" id="ARBA00012134"/>
    </source>
</evidence>
<dbReference type="InterPro" id="IPR015422">
    <property type="entry name" value="PyrdxlP-dep_Trfase_small"/>
</dbReference>
<dbReference type="InterPro" id="IPR015424">
    <property type="entry name" value="PyrdxlP-dep_Trfase"/>
</dbReference>
<dbReference type="Gene3D" id="3.40.640.10">
    <property type="entry name" value="Type I PLP-dependent aspartate aminotransferase-like (Major domain)"/>
    <property type="match status" value="1"/>
</dbReference>
<dbReference type="GO" id="GO:0005829">
    <property type="term" value="C:cytosol"/>
    <property type="evidence" value="ECO:0007669"/>
    <property type="project" value="TreeGrafter"/>
</dbReference>
<feature type="region of interest" description="Disordered" evidence="6">
    <location>
        <begin position="473"/>
        <end position="514"/>
    </location>
</feature>
<comment type="function">
    <text evidence="1">The glycine cleavage system catalyzes the degradation of glycine. The P protein binds the alpha-amino group of glycine through its pyridoxal phosphate cofactor; CO(2) is released and the remaining methylamine moiety is then transferred to the lipoamide cofactor of the H protein.</text>
</comment>
<dbReference type="GO" id="GO:0030170">
    <property type="term" value="F:pyridoxal phosphate binding"/>
    <property type="evidence" value="ECO:0007669"/>
    <property type="project" value="TreeGrafter"/>
</dbReference>
<evidence type="ECO:0000256" key="6">
    <source>
        <dbReference type="SAM" id="MobiDB-lite"/>
    </source>
</evidence>
<dbReference type="InterPro" id="IPR049316">
    <property type="entry name" value="GDC-P_C"/>
</dbReference>
<dbReference type="PANTHER" id="PTHR11773">
    <property type="entry name" value="GLYCINE DEHYDROGENASE, DECARBOXYLATING"/>
    <property type="match status" value="1"/>
</dbReference>
<dbReference type="InterPro" id="IPR015421">
    <property type="entry name" value="PyrdxlP-dep_Trfase_major"/>
</dbReference>
<dbReference type="InterPro" id="IPR020581">
    <property type="entry name" value="GDC_P"/>
</dbReference>
<sequence>MSMNTQGRPTGIGTLGTSASGSALLPEEPLLFEMGDTEHSGVDLPDVELTRDRLGGFGRKTKLDLAGVTEPEAMRHYVRLSRLNHSIDSGMYPLGSCTMKHNPRLNEKMARLPGFSDIHPLQPVSTVQGALELMNELSHWLMTLTNTAAVALSPKAGAHGELLGMMAIKAAQEAKGEAHRTIVLVPESAHGTNPATAAFLGYSVKPVPARDDGTVDVEAVKAALSPEVAAIMLTNPNTCGLFEPQVIEIARAVHDAGAFFYCDGANFNAIMGVVRPGDLGIDAMHINLHKTFSTPHGGGGPGAGPVVLSEALAPFAPVPFVRRGDASLELVEHIEDQALGRVTAFHGQMGMYVRALTYMLSHGGDGLAQAAQDAVLNANYIKARLQHLFSVPFPDYPTMHEALFDDSFLKGTGVTTLDFAKAMIDEGFHPMTMYFPLVVHGAMLIEPTESESKQTLDRFCDVMAELATDAKAGKSNRFTSAPVKAPRRRLDETRAARQPILRWERPAELPRAAE</sequence>
<dbReference type="NCBIfam" id="NF003346">
    <property type="entry name" value="PRK04366.1"/>
    <property type="match status" value="1"/>
</dbReference>
<feature type="domain" description="Glycine dehydrogenase C-terminal" evidence="8">
    <location>
        <begin position="370"/>
        <end position="476"/>
    </location>
</feature>
<evidence type="ECO:0000256" key="4">
    <source>
        <dbReference type="ARBA" id="ARBA00023002"/>
    </source>
</evidence>
<evidence type="ECO:0000256" key="1">
    <source>
        <dbReference type="ARBA" id="ARBA00003788"/>
    </source>
</evidence>
<proteinExistence type="predicted"/>
<dbReference type="Gene3D" id="3.90.1150.10">
    <property type="entry name" value="Aspartate Aminotransferase, domain 1"/>
    <property type="match status" value="1"/>
</dbReference>
<keyword evidence="4 9" id="KW-0560">Oxidoreductase</keyword>
<feature type="region of interest" description="Disordered" evidence="6">
    <location>
        <begin position="1"/>
        <end position="20"/>
    </location>
</feature>
<dbReference type="Gene3D" id="6.20.440.10">
    <property type="match status" value="1"/>
</dbReference>
<organism evidence="9 10">
    <name type="scientific">Devosia chinhatensis</name>
    <dbReference type="NCBI Taxonomy" id="429727"/>
    <lineage>
        <taxon>Bacteria</taxon>
        <taxon>Pseudomonadati</taxon>
        <taxon>Pseudomonadota</taxon>
        <taxon>Alphaproteobacteria</taxon>
        <taxon>Hyphomicrobiales</taxon>
        <taxon>Devosiaceae</taxon>
        <taxon>Devosia</taxon>
    </lineage>
</organism>
<protein>
    <recommendedName>
        <fullName evidence="2">glycine dehydrogenase (aminomethyl-transferring)</fullName>
        <ecNumber evidence="2">1.4.4.2</ecNumber>
    </recommendedName>
</protein>
<keyword evidence="3" id="KW-0663">Pyridoxal phosphate</keyword>
<dbReference type="PANTHER" id="PTHR11773:SF1">
    <property type="entry name" value="GLYCINE DEHYDROGENASE (DECARBOXYLATING), MITOCHONDRIAL"/>
    <property type="match status" value="1"/>
</dbReference>
<feature type="compositionally biased region" description="Basic and acidic residues" evidence="6">
    <location>
        <begin position="502"/>
        <end position="514"/>
    </location>
</feature>
<accession>A0A0F5FKP8</accession>
<dbReference type="EC" id="1.4.4.2" evidence="2"/>
<reference evidence="9 10" key="1">
    <citation type="submission" date="2015-03" db="EMBL/GenBank/DDBJ databases">
        <authorList>
            <person name="Hassan Y."/>
            <person name="Lepp D."/>
            <person name="Li X.-Z."/>
            <person name="Zhou T."/>
        </authorList>
    </citation>
    <scope>NUCLEOTIDE SEQUENCE [LARGE SCALE GENOMIC DNA]</scope>
    <source>
        <strain evidence="9 10">IPL18</strain>
    </source>
</reference>
<dbReference type="InterPro" id="IPR000192">
    <property type="entry name" value="Aminotrans_V_dom"/>
</dbReference>
<keyword evidence="10" id="KW-1185">Reference proteome</keyword>
<comment type="catalytic activity">
    <reaction evidence="5">
        <text>N(6)-[(R)-lipoyl]-L-lysyl-[glycine-cleavage complex H protein] + glycine + H(+) = N(6)-[(R)-S(8)-aminomethyldihydrolipoyl]-L-lysyl-[glycine-cleavage complex H protein] + CO2</text>
        <dbReference type="Rhea" id="RHEA:24304"/>
        <dbReference type="Rhea" id="RHEA-COMP:10494"/>
        <dbReference type="Rhea" id="RHEA-COMP:10495"/>
        <dbReference type="ChEBI" id="CHEBI:15378"/>
        <dbReference type="ChEBI" id="CHEBI:16526"/>
        <dbReference type="ChEBI" id="CHEBI:57305"/>
        <dbReference type="ChEBI" id="CHEBI:83099"/>
        <dbReference type="ChEBI" id="CHEBI:83143"/>
        <dbReference type="EC" id="1.4.4.2"/>
    </reaction>
</comment>
<dbReference type="PATRIC" id="fig|429727.3.peg.333"/>
<dbReference type="Pfam" id="PF21478">
    <property type="entry name" value="GcvP2_C"/>
    <property type="match status" value="1"/>
</dbReference>